<dbReference type="InterPro" id="IPR000182">
    <property type="entry name" value="GNAT_dom"/>
</dbReference>
<protein>
    <submittedName>
        <fullName evidence="2">GNAT family protein</fullName>
    </submittedName>
</protein>
<accession>A0ABT8J7T9</accession>
<dbReference type="EMBL" id="JAROCD010000003">
    <property type="protein sequence ID" value="MDN4601027.1"/>
    <property type="molecule type" value="Genomic_DNA"/>
</dbReference>
<gene>
    <name evidence="2" type="ORF">P5G61_07330</name>
</gene>
<reference evidence="2" key="1">
    <citation type="submission" date="2023-03" db="EMBL/GenBank/DDBJ databases">
        <title>MT1 and MT2 Draft Genomes of Novel Species.</title>
        <authorList>
            <person name="Venkateswaran K."/>
        </authorList>
    </citation>
    <scope>NUCLEOTIDE SEQUENCE</scope>
    <source>
        <strain evidence="2">F6_3S_P_1C</strain>
    </source>
</reference>
<evidence type="ECO:0000313" key="3">
    <source>
        <dbReference type="Proteomes" id="UP001174205"/>
    </source>
</evidence>
<dbReference type="Pfam" id="PF13302">
    <property type="entry name" value="Acetyltransf_3"/>
    <property type="match status" value="1"/>
</dbReference>
<dbReference type="CDD" id="cd04301">
    <property type="entry name" value="NAT_SF"/>
    <property type="match status" value="1"/>
</dbReference>
<proteinExistence type="predicted"/>
<dbReference type="SUPFAM" id="SSF55729">
    <property type="entry name" value="Acyl-CoA N-acyltransferases (Nat)"/>
    <property type="match status" value="1"/>
</dbReference>
<feature type="domain" description="N-acetyltransferase" evidence="1">
    <location>
        <begin position="11"/>
        <end position="183"/>
    </location>
</feature>
<sequence length="196" mass="23314">MRENPLVDGEISLRCVEKEDLTELYELIYSEDVPEWKQWDAPYFALEHECYEDFERNMLRRLEATKHNSDPDSIRIVELNGRIVGTISYYWEHRPSLWLEMGIVLYRSAQWGRGIGTRVLQMWSGYLFEQLPLVRVGLTTWSGNERMMRSASKAGLQVEGRMRKCRIVDGQHYDSIRMGMLREEWEQIRSQTQVEM</sequence>
<dbReference type="InterPro" id="IPR016181">
    <property type="entry name" value="Acyl_CoA_acyltransferase"/>
</dbReference>
<name>A0ABT8J7T9_9BACL</name>
<dbReference type="PROSITE" id="PS51186">
    <property type="entry name" value="GNAT"/>
    <property type="match status" value="1"/>
</dbReference>
<evidence type="ECO:0000259" key="1">
    <source>
        <dbReference type="PROSITE" id="PS51186"/>
    </source>
</evidence>
<comment type="caution">
    <text evidence="2">The sequence shown here is derived from an EMBL/GenBank/DDBJ whole genome shotgun (WGS) entry which is preliminary data.</text>
</comment>
<keyword evidence="3" id="KW-1185">Reference proteome</keyword>
<dbReference type="PANTHER" id="PTHR43415">
    <property type="entry name" value="SPERMIDINE N(1)-ACETYLTRANSFERASE"/>
    <property type="match status" value="1"/>
</dbReference>
<dbReference type="Gene3D" id="3.40.630.30">
    <property type="match status" value="1"/>
</dbReference>
<dbReference type="Proteomes" id="UP001174205">
    <property type="component" value="Unassembled WGS sequence"/>
</dbReference>
<dbReference type="PANTHER" id="PTHR43415:SF4">
    <property type="entry name" value="N-ACETYLTRANSFERASE DOMAIN-CONTAINING PROTEIN"/>
    <property type="match status" value="1"/>
</dbReference>
<evidence type="ECO:0000313" key="2">
    <source>
        <dbReference type="EMBL" id="MDN4601027.1"/>
    </source>
</evidence>
<organism evidence="2 3">
    <name type="scientific">Paenibacillus vandeheii</name>
    <dbReference type="NCBI Taxonomy" id="3035917"/>
    <lineage>
        <taxon>Bacteria</taxon>
        <taxon>Bacillati</taxon>
        <taxon>Bacillota</taxon>
        <taxon>Bacilli</taxon>
        <taxon>Bacillales</taxon>
        <taxon>Paenibacillaceae</taxon>
        <taxon>Paenibacillus</taxon>
    </lineage>
</organism>